<gene>
    <name evidence="1" type="ORF">G2W53_014279</name>
</gene>
<proteinExistence type="predicted"/>
<organism evidence="1 2">
    <name type="scientific">Senna tora</name>
    <dbReference type="NCBI Taxonomy" id="362788"/>
    <lineage>
        <taxon>Eukaryota</taxon>
        <taxon>Viridiplantae</taxon>
        <taxon>Streptophyta</taxon>
        <taxon>Embryophyta</taxon>
        <taxon>Tracheophyta</taxon>
        <taxon>Spermatophyta</taxon>
        <taxon>Magnoliopsida</taxon>
        <taxon>eudicotyledons</taxon>
        <taxon>Gunneridae</taxon>
        <taxon>Pentapetalae</taxon>
        <taxon>rosids</taxon>
        <taxon>fabids</taxon>
        <taxon>Fabales</taxon>
        <taxon>Fabaceae</taxon>
        <taxon>Caesalpinioideae</taxon>
        <taxon>Cassia clade</taxon>
        <taxon>Senna</taxon>
    </lineage>
</organism>
<comment type="caution">
    <text evidence="1">The sequence shown here is derived from an EMBL/GenBank/DDBJ whole genome shotgun (WGS) entry which is preliminary data.</text>
</comment>
<keyword evidence="2" id="KW-1185">Reference proteome</keyword>
<dbReference type="EMBL" id="JAAIUW010000005">
    <property type="protein sequence ID" value="KAF7831946.1"/>
    <property type="molecule type" value="Genomic_DNA"/>
</dbReference>
<evidence type="ECO:0000313" key="2">
    <source>
        <dbReference type="Proteomes" id="UP000634136"/>
    </source>
</evidence>
<name>A0A835C654_9FABA</name>
<sequence length="55" mass="6314">MGEWAMAALMRIGSALNRIELRGKKNSQSSRVAPASTAKCLRHHRYRVSRHHTRE</sequence>
<dbReference type="Proteomes" id="UP000634136">
    <property type="component" value="Unassembled WGS sequence"/>
</dbReference>
<evidence type="ECO:0000313" key="1">
    <source>
        <dbReference type="EMBL" id="KAF7831946.1"/>
    </source>
</evidence>
<dbReference type="AlphaFoldDB" id="A0A835C654"/>
<protein>
    <submittedName>
        <fullName evidence="1">Uncharacterized protein</fullName>
    </submittedName>
</protein>
<reference evidence="1" key="1">
    <citation type="submission" date="2020-09" db="EMBL/GenBank/DDBJ databases">
        <title>Genome-Enabled Discovery of Anthraquinone Biosynthesis in Senna tora.</title>
        <authorList>
            <person name="Kang S.-H."/>
            <person name="Pandey R.P."/>
            <person name="Lee C.-M."/>
            <person name="Sim J.-S."/>
            <person name="Jeong J.-T."/>
            <person name="Choi B.-S."/>
            <person name="Jung M."/>
            <person name="Ginzburg D."/>
            <person name="Zhao K."/>
            <person name="Won S.Y."/>
            <person name="Oh T.-J."/>
            <person name="Yu Y."/>
            <person name="Kim N.-H."/>
            <person name="Lee O.R."/>
            <person name="Lee T.-H."/>
            <person name="Bashyal P."/>
            <person name="Kim T.-S."/>
            <person name="Lee W.-H."/>
            <person name="Kawkins C."/>
            <person name="Kim C.-K."/>
            <person name="Kim J.S."/>
            <person name="Ahn B.O."/>
            <person name="Rhee S.Y."/>
            <person name="Sohng J.K."/>
        </authorList>
    </citation>
    <scope>NUCLEOTIDE SEQUENCE</scope>
    <source>
        <tissue evidence="1">Leaf</tissue>
    </source>
</reference>
<accession>A0A835C654</accession>